<sequence length="528" mass="60035">MASIFDLPPEIIDGILLRLPGQAIQALRATCRHLNHAASPFLFPVLYLSCHPLDLEVFQLVAANDLLLSGVRELVIDDTTLAPSLTDWKVYQAAASYTEGLWSKRRAPYFPEDPAFDVPGREWAPKLDKALHELFMSVFERHHHNRRTLADVSALVNALPRMYALRSLVLSNRTADDAPVSGAQSKDSSSPTVRMWRRFGEQRKERPPLPPWCDWSSAWGSPKPRTNEGALDWDWLDDELNRHIQEPFEGEDERNGQQNPQVVFDHMDNSDPGDSLHRRSNLEGRSTTREDRGLVIVLKALESPRLQAQLREFRVDASYDIIHGMCQPGLPIRLFDRNSPFPDRLATQLGLTPNLTKLNLTVNEECMPWERGDEVGQGCLGRVLGTMPQLEELVFEAHGMATVAAIPDNLTFKRLRRVEFGCGHIDPEKLNGFLHRHAATLESLRIEYCSIEPGRETYEWNDVVRDITELQKQRTTMLKEVILFSVFGFKPFVGCGKNGSIRIGRRENQVYSWKYGVDKTLVQAKRKG</sequence>
<gene>
    <name evidence="2" type="ORF">AK830_g1975</name>
</gene>
<feature type="region of interest" description="Disordered" evidence="1">
    <location>
        <begin position="262"/>
        <end position="287"/>
    </location>
</feature>
<dbReference type="SUPFAM" id="SSF81383">
    <property type="entry name" value="F-box domain"/>
    <property type="match status" value="1"/>
</dbReference>
<dbReference type="Proteomes" id="UP000050424">
    <property type="component" value="Unassembled WGS sequence"/>
</dbReference>
<dbReference type="EMBL" id="LKCW01000018">
    <property type="protein sequence ID" value="KPM44541.1"/>
    <property type="molecule type" value="Genomic_DNA"/>
</dbReference>
<dbReference type="InterPro" id="IPR036047">
    <property type="entry name" value="F-box-like_dom_sf"/>
</dbReference>
<proteinExistence type="predicted"/>
<feature type="compositionally biased region" description="Basic and acidic residues" evidence="1">
    <location>
        <begin position="265"/>
        <end position="287"/>
    </location>
</feature>
<dbReference type="OrthoDB" id="5422579at2759"/>
<dbReference type="AlphaFoldDB" id="A0A0P7BGW0"/>
<keyword evidence="3" id="KW-1185">Reference proteome</keyword>
<dbReference type="InterPro" id="IPR032675">
    <property type="entry name" value="LRR_dom_sf"/>
</dbReference>
<evidence type="ECO:0000256" key="1">
    <source>
        <dbReference type="SAM" id="MobiDB-lite"/>
    </source>
</evidence>
<name>A0A0P7BGW0_9HYPO</name>
<evidence type="ECO:0000313" key="3">
    <source>
        <dbReference type="Proteomes" id="UP000050424"/>
    </source>
</evidence>
<organism evidence="2 3">
    <name type="scientific">Neonectria ditissima</name>
    <dbReference type="NCBI Taxonomy" id="78410"/>
    <lineage>
        <taxon>Eukaryota</taxon>
        <taxon>Fungi</taxon>
        <taxon>Dikarya</taxon>
        <taxon>Ascomycota</taxon>
        <taxon>Pezizomycotina</taxon>
        <taxon>Sordariomycetes</taxon>
        <taxon>Hypocreomycetidae</taxon>
        <taxon>Hypocreales</taxon>
        <taxon>Nectriaceae</taxon>
        <taxon>Neonectria</taxon>
    </lineage>
</organism>
<evidence type="ECO:0000313" key="2">
    <source>
        <dbReference type="EMBL" id="KPM44541.1"/>
    </source>
</evidence>
<evidence type="ECO:0008006" key="4">
    <source>
        <dbReference type="Google" id="ProtNLM"/>
    </source>
</evidence>
<comment type="caution">
    <text evidence="2">The sequence shown here is derived from an EMBL/GenBank/DDBJ whole genome shotgun (WGS) entry which is preliminary data.</text>
</comment>
<dbReference type="Gene3D" id="3.80.10.10">
    <property type="entry name" value="Ribonuclease Inhibitor"/>
    <property type="match status" value="1"/>
</dbReference>
<accession>A0A0P7BGW0</accession>
<feature type="region of interest" description="Disordered" evidence="1">
    <location>
        <begin position="200"/>
        <end position="223"/>
    </location>
</feature>
<reference evidence="2 3" key="1">
    <citation type="submission" date="2015-09" db="EMBL/GenBank/DDBJ databases">
        <title>Draft genome of a European isolate of the apple canker pathogen Neonectria ditissima.</title>
        <authorList>
            <person name="Gomez-Cortecero A."/>
            <person name="Harrison R.J."/>
            <person name="Armitage A.D."/>
        </authorList>
    </citation>
    <scope>NUCLEOTIDE SEQUENCE [LARGE SCALE GENOMIC DNA]</scope>
    <source>
        <strain evidence="2 3">R09/05</strain>
    </source>
</reference>
<protein>
    <recommendedName>
        <fullName evidence="4">F-box domain-containing protein</fullName>
    </recommendedName>
</protein>